<dbReference type="CDD" id="cd13708">
    <property type="entry name" value="PBP2_BvgS_like_1"/>
    <property type="match status" value="1"/>
</dbReference>
<dbReference type="SMART" id="SM00267">
    <property type="entry name" value="GGDEF"/>
    <property type="match status" value="1"/>
</dbReference>
<dbReference type="GO" id="GO:1902201">
    <property type="term" value="P:negative regulation of bacterial-type flagellum-dependent cell motility"/>
    <property type="evidence" value="ECO:0007669"/>
    <property type="project" value="TreeGrafter"/>
</dbReference>
<dbReference type="PANTHER" id="PTHR45138">
    <property type="entry name" value="REGULATORY COMPONENTS OF SENSORY TRANSDUCTION SYSTEM"/>
    <property type="match status" value="1"/>
</dbReference>
<dbReference type="Gene3D" id="3.30.70.270">
    <property type="match status" value="1"/>
</dbReference>
<dbReference type="Pfam" id="PF00990">
    <property type="entry name" value="GGDEF"/>
    <property type="match status" value="1"/>
</dbReference>
<evidence type="ECO:0000259" key="6">
    <source>
        <dbReference type="PROSITE" id="PS50887"/>
    </source>
</evidence>
<feature type="transmembrane region" description="Helical" evidence="5">
    <location>
        <begin position="309"/>
        <end position="327"/>
    </location>
</feature>
<evidence type="ECO:0000313" key="7">
    <source>
        <dbReference type="EMBL" id="SHK14335.1"/>
    </source>
</evidence>
<evidence type="ECO:0000256" key="2">
    <source>
        <dbReference type="ARBA" id="ARBA00012528"/>
    </source>
</evidence>
<dbReference type="EC" id="2.7.7.65" evidence="2"/>
<dbReference type="Proteomes" id="UP000184497">
    <property type="component" value="Unassembled WGS sequence"/>
</dbReference>
<protein>
    <recommendedName>
        <fullName evidence="2">diguanylate cyclase</fullName>
        <ecNumber evidence="2">2.7.7.65</ecNumber>
    </recommendedName>
</protein>
<dbReference type="GO" id="GO:0005886">
    <property type="term" value="C:plasma membrane"/>
    <property type="evidence" value="ECO:0007669"/>
    <property type="project" value="TreeGrafter"/>
</dbReference>
<keyword evidence="8" id="KW-1185">Reference proteome</keyword>
<dbReference type="PANTHER" id="PTHR45138:SF9">
    <property type="entry name" value="DIGUANYLATE CYCLASE DGCM-RELATED"/>
    <property type="match status" value="1"/>
</dbReference>
<comment type="cofactor">
    <cofactor evidence="1">
        <name>Mg(2+)</name>
        <dbReference type="ChEBI" id="CHEBI:18420"/>
    </cofactor>
</comment>
<dbReference type="InterPro" id="IPR001638">
    <property type="entry name" value="Solute-binding_3/MltF_N"/>
</dbReference>
<dbReference type="SUPFAM" id="SSF53850">
    <property type="entry name" value="Periplasmic binding protein-like II"/>
    <property type="match status" value="1"/>
</dbReference>
<evidence type="ECO:0000256" key="3">
    <source>
        <dbReference type="ARBA" id="ARBA00034247"/>
    </source>
</evidence>
<dbReference type="GO" id="GO:0052621">
    <property type="term" value="F:diguanylate cyclase activity"/>
    <property type="evidence" value="ECO:0007669"/>
    <property type="project" value="UniProtKB-EC"/>
</dbReference>
<proteinExistence type="predicted"/>
<feature type="coiled-coil region" evidence="4">
    <location>
        <begin position="331"/>
        <end position="358"/>
    </location>
</feature>
<organism evidence="7 8">
    <name type="scientific">Marinobacter antarcticus</name>
    <dbReference type="NCBI Taxonomy" id="564117"/>
    <lineage>
        <taxon>Bacteria</taxon>
        <taxon>Pseudomonadati</taxon>
        <taxon>Pseudomonadota</taxon>
        <taxon>Gammaproteobacteria</taxon>
        <taxon>Pseudomonadales</taxon>
        <taxon>Marinobacteraceae</taxon>
        <taxon>Marinobacter</taxon>
    </lineage>
</organism>
<dbReference type="PROSITE" id="PS50887">
    <property type="entry name" value="GGDEF"/>
    <property type="match status" value="1"/>
</dbReference>
<dbReference type="RefSeq" id="WP_084063477.1">
    <property type="nucleotide sequence ID" value="NZ_FRAQ01000001.1"/>
</dbReference>
<keyword evidence="5" id="KW-0812">Transmembrane</keyword>
<keyword evidence="5" id="KW-0472">Membrane</keyword>
<evidence type="ECO:0000256" key="1">
    <source>
        <dbReference type="ARBA" id="ARBA00001946"/>
    </source>
</evidence>
<comment type="catalytic activity">
    <reaction evidence="3">
        <text>2 GTP = 3',3'-c-di-GMP + 2 diphosphate</text>
        <dbReference type="Rhea" id="RHEA:24898"/>
        <dbReference type="ChEBI" id="CHEBI:33019"/>
        <dbReference type="ChEBI" id="CHEBI:37565"/>
        <dbReference type="ChEBI" id="CHEBI:58805"/>
        <dbReference type="EC" id="2.7.7.65"/>
    </reaction>
</comment>
<evidence type="ECO:0000256" key="5">
    <source>
        <dbReference type="SAM" id="Phobius"/>
    </source>
</evidence>
<feature type="domain" description="GGDEF" evidence="6">
    <location>
        <begin position="393"/>
        <end position="520"/>
    </location>
</feature>
<reference evidence="8" key="1">
    <citation type="submission" date="2016-11" db="EMBL/GenBank/DDBJ databases">
        <authorList>
            <person name="Varghese N."/>
            <person name="Submissions S."/>
        </authorList>
    </citation>
    <scope>NUCLEOTIDE SEQUENCE [LARGE SCALE GENOMIC DNA]</scope>
    <source>
        <strain evidence="8">CGMCC 1.10835</strain>
    </source>
</reference>
<dbReference type="Gene3D" id="3.40.190.10">
    <property type="entry name" value="Periplasmic binding protein-like II"/>
    <property type="match status" value="2"/>
</dbReference>
<keyword evidence="5" id="KW-1133">Transmembrane helix</keyword>
<dbReference type="InterPro" id="IPR043128">
    <property type="entry name" value="Rev_trsase/Diguanyl_cyclase"/>
</dbReference>
<dbReference type="STRING" id="564117.SAMN05216369_0653"/>
<dbReference type="Pfam" id="PF00497">
    <property type="entry name" value="SBP_bac_3"/>
    <property type="match status" value="1"/>
</dbReference>
<accession>A0A1M6Q281</accession>
<name>A0A1M6Q281_9GAMM</name>
<evidence type="ECO:0000313" key="8">
    <source>
        <dbReference type="Proteomes" id="UP000184497"/>
    </source>
</evidence>
<dbReference type="FunFam" id="3.30.70.270:FF:000001">
    <property type="entry name" value="Diguanylate cyclase domain protein"/>
    <property type="match status" value="1"/>
</dbReference>
<sequence>MARVHFFGGTSLWHYKPALGRQVKGKVLYIKVSQKNYVKRLFITLIAGWFLLVLNPAAAQSSNDIGLTQAERDYLKAKKVVRVCVDPDRLPFDGVDEDRQHTGLSKDYFDIFSRMLGVEMVVPEVQDWNDLISKAKSRECDVVSQINASEKRKSFLDFTTPYFYLPLAVVTRYDRIFVEESLEGAGTQFAVIKGDIAIDKLRNRYPSIVLVEVKNNIQAMELVYDGKVFGYIGAQGAVAFAIQSLNLNKLAVTGSLPLRYELSVATRNDEPLLGSAFEKAILHLDPKEGQSIRDKWIAITIEKVADYTLLWLTLLVLGTVLVVSLYWNHYLAQANRKIRDTLNDLHNVQAQLKDQNRMFKRQSITDALTGIYNRLKLDEDLSYAVKRSERTKSEFSIILLDIDNFKQVNDRFGHLVGDELLKAFSSLLVSAIRKSDIVGRWGGEEFLIICPDTDLQGCGKLAEQLRKRIAEHEFPGKKVLNASLGVAVHQQEEKTDIMIARVDKALYRAKKLGRNRVETG</sequence>
<dbReference type="CDD" id="cd01949">
    <property type="entry name" value="GGDEF"/>
    <property type="match status" value="1"/>
</dbReference>
<dbReference type="InterPro" id="IPR000160">
    <property type="entry name" value="GGDEF_dom"/>
</dbReference>
<dbReference type="NCBIfam" id="TIGR00254">
    <property type="entry name" value="GGDEF"/>
    <property type="match status" value="1"/>
</dbReference>
<keyword evidence="4" id="KW-0175">Coiled coil</keyword>
<dbReference type="SMART" id="SM00062">
    <property type="entry name" value="PBPb"/>
    <property type="match status" value="1"/>
</dbReference>
<dbReference type="InterPro" id="IPR029787">
    <property type="entry name" value="Nucleotide_cyclase"/>
</dbReference>
<dbReference type="GO" id="GO:0043709">
    <property type="term" value="P:cell adhesion involved in single-species biofilm formation"/>
    <property type="evidence" value="ECO:0007669"/>
    <property type="project" value="TreeGrafter"/>
</dbReference>
<dbReference type="AlphaFoldDB" id="A0A1M6Q281"/>
<dbReference type="EMBL" id="FRAQ01000001">
    <property type="protein sequence ID" value="SHK14335.1"/>
    <property type="molecule type" value="Genomic_DNA"/>
</dbReference>
<dbReference type="OrthoDB" id="9180959at2"/>
<gene>
    <name evidence="7" type="ORF">SAMN05216369_0653</name>
</gene>
<dbReference type="InterPro" id="IPR050469">
    <property type="entry name" value="Diguanylate_Cyclase"/>
</dbReference>
<dbReference type="SUPFAM" id="SSF55073">
    <property type="entry name" value="Nucleotide cyclase"/>
    <property type="match status" value="1"/>
</dbReference>
<evidence type="ECO:0000256" key="4">
    <source>
        <dbReference type="SAM" id="Coils"/>
    </source>
</evidence>